<evidence type="ECO:0000256" key="2">
    <source>
        <dbReference type="SAM" id="SignalP"/>
    </source>
</evidence>
<keyword evidence="2" id="KW-0732">Signal</keyword>
<reference evidence="3" key="2">
    <citation type="journal article" date="2021" name="PeerJ">
        <title>Extensive microbial diversity within the chicken gut microbiome revealed by metagenomics and culture.</title>
        <authorList>
            <person name="Gilroy R."/>
            <person name="Ravi A."/>
            <person name="Getino M."/>
            <person name="Pursley I."/>
            <person name="Horton D.L."/>
            <person name="Alikhan N.F."/>
            <person name="Baker D."/>
            <person name="Gharbi K."/>
            <person name="Hall N."/>
            <person name="Watson M."/>
            <person name="Adriaenssens E.M."/>
            <person name="Foster-Nyarko E."/>
            <person name="Jarju S."/>
            <person name="Secka A."/>
            <person name="Antonio M."/>
            <person name="Oren A."/>
            <person name="Chaudhuri R.R."/>
            <person name="La Ragione R."/>
            <person name="Hildebrand F."/>
            <person name="Pallen M.J."/>
        </authorList>
    </citation>
    <scope>NUCLEOTIDE SEQUENCE</scope>
    <source>
        <strain evidence="3">B1-13419</strain>
    </source>
</reference>
<dbReference type="GO" id="GO:0000796">
    <property type="term" value="C:condensin complex"/>
    <property type="evidence" value="ECO:0007669"/>
    <property type="project" value="TreeGrafter"/>
</dbReference>
<dbReference type="Gene3D" id="1.20.5.340">
    <property type="match status" value="2"/>
</dbReference>
<dbReference type="Proteomes" id="UP000823757">
    <property type="component" value="Unassembled WGS sequence"/>
</dbReference>
<evidence type="ECO:0000313" key="3">
    <source>
        <dbReference type="EMBL" id="MBO8474557.1"/>
    </source>
</evidence>
<feature type="coiled-coil region" evidence="1">
    <location>
        <begin position="23"/>
        <end position="79"/>
    </location>
</feature>
<dbReference type="GO" id="GO:0003682">
    <property type="term" value="F:chromatin binding"/>
    <property type="evidence" value="ECO:0007669"/>
    <property type="project" value="TreeGrafter"/>
</dbReference>
<comment type="caution">
    <text evidence="3">The sequence shown here is derived from an EMBL/GenBank/DDBJ whole genome shotgun (WGS) entry which is preliminary data.</text>
</comment>
<protein>
    <submittedName>
        <fullName evidence="3">Uncharacterized protein</fullName>
    </submittedName>
</protein>
<feature type="signal peptide" evidence="2">
    <location>
        <begin position="1"/>
        <end position="19"/>
    </location>
</feature>
<proteinExistence type="predicted"/>
<dbReference type="GO" id="GO:0000793">
    <property type="term" value="C:condensed chromosome"/>
    <property type="evidence" value="ECO:0007669"/>
    <property type="project" value="TreeGrafter"/>
</dbReference>
<gene>
    <name evidence="3" type="ORF">IAB91_04615</name>
</gene>
<name>A0A9D9NID3_9BACT</name>
<dbReference type="PROSITE" id="PS51257">
    <property type="entry name" value="PROKAR_LIPOPROTEIN"/>
    <property type="match status" value="1"/>
</dbReference>
<dbReference type="GO" id="GO:0000785">
    <property type="term" value="C:chromatin"/>
    <property type="evidence" value="ECO:0007669"/>
    <property type="project" value="TreeGrafter"/>
</dbReference>
<dbReference type="SUPFAM" id="SSF57997">
    <property type="entry name" value="Tropomyosin"/>
    <property type="match status" value="1"/>
</dbReference>
<dbReference type="EMBL" id="JADIMD010000068">
    <property type="protein sequence ID" value="MBO8474557.1"/>
    <property type="molecule type" value="Genomic_DNA"/>
</dbReference>
<keyword evidence="1" id="KW-0175">Coiled coil</keyword>
<reference evidence="3" key="1">
    <citation type="submission" date="2020-10" db="EMBL/GenBank/DDBJ databases">
        <authorList>
            <person name="Gilroy R."/>
        </authorList>
    </citation>
    <scope>NUCLEOTIDE SEQUENCE</scope>
    <source>
        <strain evidence="3">B1-13419</strain>
    </source>
</reference>
<organism evidence="3 4">
    <name type="scientific">Candidatus Cryptobacteroides faecigallinarum</name>
    <dbReference type="NCBI Taxonomy" id="2840763"/>
    <lineage>
        <taxon>Bacteria</taxon>
        <taxon>Pseudomonadati</taxon>
        <taxon>Bacteroidota</taxon>
        <taxon>Bacteroidia</taxon>
        <taxon>Bacteroidales</taxon>
        <taxon>Candidatus Cryptobacteroides</taxon>
    </lineage>
</organism>
<evidence type="ECO:0000256" key="1">
    <source>
        <dbReference type="SAM" id="Coils"/>
    </source>
</evidence>
<dbReference type="PANTHER" id="PTHR43941">
    <property type="entry name" value="STRUCTURAL MAINTENANCE OF CHROMOSOMES PROTEIN 2"/>
    <property type="match status" value="1"/>
</dbReference>
<accession>A0A9D9NID3</accession>
<feature type="chain" id="PRO_5038848014" evidence="2">
    <location>
        <begin position="20"/>
        <end position="1331"/>
    </location>
</feature>
<feature type="coiled-coil region" evidence="1">
    <location>
        <begin position="108"/>
        <end position="180"/>
    </location>
</feature>
<dbReference type="PANTHER" id="PTHR43941:SF1">
    <property type="entry name" value="STRUCTURAL MAINTENANCE OF CHROMOSOMES PROTEIN 2"/>
    <property type="match status" value="1"/>
</dbReference>
<sequence length="1331" mass="144375">MKKFFRMVTALSLACGVLAFTGCNDYEEDINSINNRLDELTSGQLASMDEQIKSLDSAIDEAKGLISTLQGDVDALESAKTTLEGQVKTINESIETVKGNITTINGQISDLEKQLDAADGDIADINSKISTLEKDLATQTSLLADLTETVSGLEGDIAALEALTAGLPELEQSVADIENNYLSKKDAADIYATIETVSGLQETVGKIEGRLETIEGLNIATRLADLEADYKDIIETVIPSVKEDIEKAQAAADAAKTAADAAQVAADAAQADATTALGDIKVLKEALGVYAEKGKLEAKISELVAEDAAMSKKAEELGTLISDLEGDHAADIKELKEKIGDVQGTIAGALGDINSAIDEINNNFAKNVLAEIEKACEKDGVIDQAIAAAIKASTDAMTGEDGVITKIQNDITSLGNRLTDVEGTVEDLENRIQSIVYVPEFADGKATVYSYTINGTPVSDNVVLTATFQVSPASLAANVADQVENVFVNVVPVKTRAAAANTAFSGESLKLAPGAGDGYVDVEVTLPAAQYGDGLFAFSMYVASKEDVESVEGGEETVADLAGTYVSSEYVQTAVDVKKLDEAYVLYNEVLGKEYPIGTELVADVNDYARAWSYSAADPNDRYVSFYDDNTLSTAEDQSDKGSYTLHIKLGEEYYDLQHAAEMFRATVEDITPGYSCMVAYNNKNNEWTPEIAEYFVEDPKEPYGMGIDMAKGNEMTAVVGSYAYAMNTFAFDKDSRYGEITVLENVGKYTVINEPITVTVPETINVDWTYDFALAHADDPVNPTEENRQPVVKEKVAYEVTNLGNITLEDILKLTPVAKVTLNGVDLAADAAPVLAFSDVDAQSGTMTISVSGYSFSDEEENNYSFVYTYEVPDYDVTCTLTFNMKFGVKPGDQTVEYGALPREIKFMLPGGGEVDYIGKEDNLENGYEKAFGLLGNDTWFKDAEQFKASMNLNETTVFTTMRDDVALYENRENTPSTPVHTRLNIADSDEYAGGSYVRVSSSQITAKGNVFDFETVVTTWYGVKYTFTAQGVVADPEYALNYLDTHMNYDEEIPYVELGYNLVGDGAYALDQSHLGNYFVVEGIPSDFNGTLTVKFETVVPDDPAYGTAPAIDDLVVNNADGSIDKNYVFAWGDYNARDLHIKASLYASANAGEEVLVNTKELVIKVDGLVDRFVTKAEPNVIYRPNSGENVNIKLWEYVEAIANAEYGDGENFIPTHNSDGVPHTSLVYVNQNPDMVVYGAELVFDEDIVVTSGSQKRPDLADADHYNPTTGIYTYKAEDGKIVAPIEVTVYATLYYYLDYNGVVREGVEDADRGAIRIPVTLEIRDK</sequence>
<evidence type="ECO:0000313" key="4">
    <source>
        <dbReference type="Proteomes" id="UP000823757"/>
    </source>
</evidence>